<dbReference type="AlphaFoldDB" id="A0A6G1KUE8"/>
<sequence length="98" mass="11140">MRPSSKDASSWQRLCADVEVEVGSSITQCKKNLRTKHINLIDFVNMKKRGGHISECEFSTKKALRNYILFVPGKVFPLKKAKENGFISQLLIKVWNTG</sequence>
<proteinExistence type="predicted"/>
<protein>
    <submittedName>
        <fullName evidence="1">Uncharacterized protein</fullName>
    </submittedName>
</protein>
<dbReference type="PANTHER" id="PTHR38846:SF1">
    <property type="entry name" value="C3H1-TYPE DOMAIN-CONTAINING PROTEIN"/>
    <property type="match status" value="1"/>
</dbReference>
<keyword evidence="2" id="KW-1185">Reference proteome</keyword>
<accession>A0A6G1KUE8</accession>
<name>A0A6G1KUE8_9PEZI</name>
<dbReference type="EMBL" id="ML995964">
    <property type="protein sequence ID" value="KAF2763788.1"/>
    <property type="molecule type" value="Genomic_DNA"/>
</dbReference>
<dbReference type="PANTHER" id="PTHR38846">
    <property type="entry name" value="C3H1-TYPE DOMAIN-CONTAINING PROTEIN"/>
    <property type="match status" value="1"/>
</dbReference>
<reference evidence="1" key="1">
    <citation type="journal article" date="2020" name="Stud. Mycol.">
        <title>101 Dothideomycetes genomes: a test case for predicting lifestyles and emergence of pathogens.</title>
        <authorList>
            <person name="Haridas S."/>
            <person name="Albert R."/>
            <person name="Binder M."/>
            <person name="Bloem J."/>
            <person name="Labutti K."/>
            <person name="Salamov A."/>
            <person name="Andreopoulos B."/>
            <person name="Baker S."/>
            <person name="Barry K."/>
            <person name="Bills G."/>
            <person name="Bluhm B."/>
            <person name="Cannon C."/>
            <person name="Castanera R."/>
            <person name="Culley D."/>
            <person name="Daum C."/>
            <person name="Ezra D."/>
            <person name="Gonzalez J."/>
            <person name="Henrissat B."/>
            <person name="Kuo A."/>
            <person name="Liang C."/>
            <person name="Lipzen A."/>
            <person name="Lutzoni F."/>
            <person name="Magnuson J."/>
            <person name="Mondo S."/>
            <person name="Nolan M."/>
            <person name="Ohm R."/>
            <person name="Pangilinan J."/>
            <person name="Park H.-J."/>
            <person name="Ramirez L."/>
            <person name="Alfaro M."/>
            <person name="Sun H."/>
            <person name="Tritt A."/>
            <person name="Yoshinaga Y."/>
            <person name="Zwiers L.-H."/>
            <person name="Turgeon B."/>
            <person name="Goodwin S."/>
            <person name="Spatafora J."/>
            <person name="Crous P."/>
            <person name="Grigoriev I."/>
        </authorList>
    </citation>
    <scope>NUCLEOTIDE SEQUENCE</scope>
    <source>
        <strain evidence="1">CBS 116005</strain>
    </source>
</reference>
<organism evidence="1 2">
    <name type="scientific">Teratosphaeria nubilosa</name>
    <dbReference type="NCBI Taxonomy" id="161662"/>
    <lineage>
        <taxon>Eukaryota</taxon>
        <taxon>Fungi</taxon>
        <taxon>Dikarya</taxon>
        <taxon>Ascomycota</taxon>
        <taxon>Pezizomycotina</taxon>
        <taxon>Dothideomycetes</taxon>
        <taxon>Dothideomycetidae</taxon>
        <taxon>Mycosphaerellales</taxon>
        <taxon>Teratosphaeriaceae</taxon>
        <taxon>Teratosphaeria</taxon>
    </lineage>
</organism>
<dbReference type="Proteomes" id="UP000799436">
    <property type="component" value="Unassembled WGS sequence"/>
</dbReference>
<evidence type="ECO:0000313" key="2">
    <source>
        <dbReference type="Proteomes" id="UP000799436"/>
    </source>
</evidence>
<gene>
    <name evidence="1" type="ORF">EJ03DRAFT_379148</name>
</gene>
<dbReference type="OrthoDB" id="6105938at2759"/>
<evidence type="ECO:0000313" key="1">
    <source>
        <dbReference type="EMBL" id="KAF2763788.1"/>
    </source>
</evidence>